<keyword evidence="2" id="KW-0677">Repeat</keyword>
<dbReference type="RefSeq" id="XP_064766780.1">
    <property type="nucleotide sequence ID" value="XM_064910507.1"/>
</dbReference>
<dbReference type="Pfam" id="PF13855">
    <property type="entry name" value="LRR_8"/>
    <property type="match status" value="1"/>
</dbReference>
<sequence length="169" mass="18697">SHNQIKVVSEFAIILPALEVLDLFSNRITSLGMLLLCTPSLTHLLLGRNMITETPEGVEGLSGLHTLDISHNALSKLSSGLGLIDSLEELNLHENRISEIWPESFRGLAKIDLSNNSIGYLPPELGKIKSLVELKVLGNTFKTPRLQVVEKGTEALLEWLRLRLPDEEV</sequence>
<organism evidence="3 4">
    <name type="scientific">Myxozyma melibiosi</name>
    <dbReference type="NCBI Taxonomy" id="54550"/>
    <lineage>
        <taxon>Eukaryota</taxon>
        <taxon>Fungi</taxon>
        <taxon>Dikarya</taxon>
        <taxon>Ascomycota</taxon>
        <taxon>Saccharomycotina</taxon>
        <taxon>Lipomycetes</taxon>
        <taxon>Lipomycetales</taxon>
        <taxon>Lipomycetaceae</taxon>
        <taxon>Myxozyma</taxon>
    </lineage>
</organism>
<evidence type="ECO:0000313" key="4">
    <source>
        <dbReference type="Proteomes" id="UP001498771"/>
    </source>
</evidence>
<feature type="non-terminal residue" evidence="3">
    <location>
        <position position="1"/>
    </location>
</feature>
<keyword evidence="1" id="KW-0433">Leucine-rich repeat</keyword>
<dbReference type="PRINTS" id="PR00019">
    <property type="entry name" value="LEURICHRPT"/>
</dbReference>
<evidence type="ECO:0000313" key="3">
    <source>
        <dbReference type="EMBL" id="KAK7203747.1"/>
    </source>
</evidence>
<dbReference type="InterPro" id="IPR032675">
    <property type="entry name" value="LRR_dom_sf"/>
</dbReference>
<name>A0ABR1F1S5_9ASCO</name>
<gene>
    <name evidence="3" type="ORF">BZA70DRAFT_240615</name>
</gene>
<reference evidence="3 4" key="1">
    <citation type="submission" date="2024-03" db="EMBL/GenBank/DDBJ databases">
        <title>Genome-scale model development and genomic sequencing of the oleaginous clade Lipomyces.</title>
        <authorList>
            <consortium name="Lawrence Berkeley National Laboratory"/>
            <person name="Czajka J.J."/>
            <person name="Han Y."/>
            <person name="Kim J."/>
            <person name="Mondo S.J."/>
            <person name="Hofstad B.A."/>
            <person name="Robles A."/>
            <person name="Haridas S."/>
            <person name="Riley R."/>
            <person name="LaButti K."/>
            <person name="Pangilinan J."/>
            <person name="Andreopoulos W."/>
            <person name="Lipzen A."/>
            <person name="Yan J."/>
            <person name="Wang M."/>
            <person name="Ng V."/>
            <person name="Grigoriev I.V."/>
            <person name="Spatafora J.W."/>
            <person name="Magnuson J.K."/>
            <person name="Baker S.E."/>
            <person name="Pomraning K.R."/>
        </authorList>
    </citation>
    <scope>NUCLEOTIDE SEQUENCE [LARGE SCALE GENOMIC DNA]</scope>
    <source>
        <strain evidence="3 4">Phaff 52-87</strain>
    </source>
</reference>
<accession>A0ABR1F1S5</accession>
<dbReference type="SMART" id="SM00369">
    <property type="entry name" value="LRR_TYP"/>
    <property type="match status" value="4"/>
</dbReference>
<comment type="caution">
    <text evidence="3">The sequence shown here is derived from an EMBL/GenBank/DDBJ whole genome shotgun (WGS) entry which is preliminary data.</text>
</comment>
<protein>
    <submittedName>
        <fullName evidence="3">Uncharacterized protein</fullName>
    </submittedName>
</protein>
<dbReference type="EMBL" id="JBBJBU010000010">
    <property type="protein sequence ID" value="KAK7203747.1"/>
    <property type="molecule type" value="Genomic_DNA"/>
</dbReference>
<dbReference type="Proteomes" id="UP001498771">
    <property type="component" value="Unassembled WGS sequence"/>
</dbReference>
<dbReference type="InterPro" id="IPR003591">
    <property type="entry name" value="Leu-rich_rpt_typical-subtyp"/>
</dbReference>
<dbReference type="GeneID" id="90036019"/>
<dbReference type="InterPro" id="IPR001611">
    <property type="entry name" value="Leu-rich_rpt"/>
</dbReference>
<dbReference type="PANTHER" id="PTHR48051">
    <property type="match status" value="1"/>
</dbReference>
<proteinExistence type="predicted"/>
<dbReference type="PANTHER" id="PTHR48051:SF1">
    <property type="entry name" value="RAS SUPPRESSOR PROTEIN 1"/>
    <property type="match status" value="1"/>
</dbReference>
<dbReference type="InterPro" id="IPR050216">
    <property type="entry name" value="LRR_domain-containing"/>
</dbReference>
<evidence type="ECO:0000256" key="1">
    <source>
        <dbReference type="ARBA" id="ARBA00022614"/>
    </source>
</evidence>
<dbReference type="PROSITE" id="PS51450">
    <property type="entry name" value="LRR"/>
    <property type="match status" value="3"/>
</dbReference>
<keyword evidence="4" id="KW-1185">Reference proteome</keyword>
<dbReference type="SUPFAM" id="SSF52058">
    <property type="entry name" value="L domain-like"/>
    <property type="match status" value="1"/>
</dbReference>
<dbReference type="Gene3D" id="3.80.10.10">
    <property type="entry name" value="Ribonuclease Inhibitor"/>
    <property type="match status" value="1"/>
</dbReference>
<evidence type="ECO:0000256" key="2">
    <source>
        <dbReference type="ARBA" id="ARBA00022737"/>
    </source>
</evidence>